<dbReference type="InterPro" id="IPR018060">
    <property type="entry name" value="HTH_AraC"/>
</dbReference>
<keyword evidence="2" id="KW-0238">DNA-binding</keyword>
<comment type="caution">
    <text evidence="5">The sequence shown here is derived from an EMBL/GenBank/DDBJ whole genome shotgun (WGS) entry which is preliminary data.</text>
</comment>
<keyword evidence="3" id="KW-0804">Transcription</keyword>
<dbReference type="SUPFAM" id="SSF51215">
    <property type="entry name" value="Regulatory protein AraC"/>
    <property type="match status" value="1"/>
</dbReference>
<dbReference type="PRINTS" id="PR00032">
    <property type="entry name" value="HTHARAC"/>
</dbReference>
<dbReference type="EMBL" id="BORW01000004">
    <property type="protein sequence ID" value="GIO66408.1"/>
    <property type="molecule type" value="Genomic_DNA"/>
</dbReference>
<dbReference type="InterPro" id="IPR037923">
    <property type="entry name" value="HTH-like"/>
</dbReference>
<dbReference type="Gene3D" id="1.10.10.60">
    <property type="entry name" value="Homeodomain-like"/>
    <property type="match status" value="1"/>
</dbReference>
<gene>
    <name evidence="5" type="ORF">J21TS3_12290</name>
</gene>
<dbReference type="InterPro" id="IPR018062">
    <property type="entry name" value="HTH_AraC-typ_CS"/>
</dbReference>
<evidence type="ECO:0000313" key="6">
    <source>
        <dbReference type="Proteomes" id="UP000680638"/>
    </source>
</evidence>
<dbReference type="PROSITE" id="PS00041">
    <property type="entry name" value="HTH_ARAC_FAMILY_1"/>
    <property type="match status" value="1"/>
</dbReference>
<dbReference type="Pfam" id="PF12833">
    <property type="entry name" value="HTH_18"/>
    <property type="match status" value="1"/>
</dbReference>
<evidence type="ECO:0000259" key="4">
    <source>
        <dbReference type="PROSITE" id="PS01124"/>
    </source>
</evidence>
<sequence>MFQLISVNFDNHIPNWHTQLESIPYNVLSIVKEGKVRYDINGDEVIGERSDALFIPQSTRRAGGNWMGTAHQKFTILFAYDNAPMTGIPFLDQARFAKFRMPDPLQVFDLCGRLHEEMRGGKSYRAFICLGLFQELVGTLAREMEKSPELTPSKLKYAETIKKHLLAHYRDQIEIEQLAGLVGLTPNYVTAMFKEVCGHSPIRYMHRLRILEACGLLLGSTMTVADIAQYLGYYDTSYFCRMFKQLAGMSPTEYAKRGDLSETSKLLV</sequence>
<dbReference type="PANTHER" id="PTHR43280:SF30">
    <property type="entry name" value="MMSAB OPERON REGULATORY PROTEIN"/>
    <property type="match status" value="1"/>
</dbReference>
<accession>A0ABQ4LTY0</accession>
<keyword evidence="1" id="KW-0805">Transcription regulation</keyword>
<dbReference type="Proteomes" id="UP000680638">
    <property type="component" value="Unassembled WGS sequence"/>
</dbReference>
<dbReference type="PROSITE" id="PS01124">
    <property type="entry name" value="HTH_ARAC_FAMILY_2"/>
    <property type="match status" value="1"/>
</dbReference>
<dbReference type="PANTHER" id="PTHR43280">
    <property type="entry name" value="ARAC-FAMILY TRANSCRIPTIONAL REGULATOR"/>
    <property type="match status" value="1"/>
</dbReference>
<dbReference type="InterPro" id="IPR020449">
    <property type="entry name" value="Tscrpt_reg_AraC-type_HTH"/>
</dbReference>
<organism evidence="5 6">
    <name type="scientific">Paenibacillus cookii</name>
    <dbReference type="NCBI Taxonomy" id="157839"/>
    <lineage>
        <taxon>Bacteria</taxon>
        <taxon>Bacillati</taxon>
        <taxon>Bacillota</taxon>
        <taxon>Bacilli</taxon>
        <taxon>Bacillales</taxon>
        <taxon>Paenibacillaceae</taxon>
        <taxon>Paenibacillus</taxon>
    </lineage>
</organism>
<feature type="domain" description="HTH araC/xylS-type" evidence="4">
    <location>
        <begin position="159"/>
        <end position="257"/>
    </location>
</feature>
<dbReference type="RefSeq" id="WP_212948398.1">
    <property type="nucleotide sequence ID" value="NZ_BORW01000004.1"/>
</dbReference>
<keyword evidence="6" id="KW-1185">Reference proteome</keyword>
<name>A0ABQ4LTY0_9BACL</name>
<dbReference type="SMART" id="SM00342">
    <property type="entry name" value="HTH_ARAC"/>
    <property type="match status" value="1"/>
</dbReference>
<dbReference type="InterPro" id="IPR009057">
    <property type="entry name" value="Homeodomain-like_sf"/>
</dbReference>
<evidence type="ECO:0000313" key="5">
    <source>
        <dbReference type="EMBL" id="GIO66408.1"/>
    </source>
</evidence>
<evidence type="ECO:0000256" key="1">
    <source>
        <dbReference type="ARBA" id="ARBA00023015"/>
    </source>
</evidence>
<reference evidence="5 6" key="1">
    <citation type="submission" date="2021-03" db="EMBL/GenBank/DDBJ databases">
        <title>Antimicrobial resistance genes in bacteria isolated from Japanese honey, and their potential for conferring macrolide and lincosamide resistance in the American foulbrood pathogen Paenibacillus larvae.</title>
        <authorList>
            <person name="Okamoto M."/>
            <person name="Kumagai M."/>
            <person name="Kanamori H."/>
            <person name="Takamatsu D."/>
        </authorList>
    </citation>
    <scope>NUCLEOTIDE SEQUENCE [LARGE SCALE GENOMIC DNA]</scope>
    <source>
        <strain evidence="5 6">J21TS3</strain>
    </source>
</reference>
<evidence type="ECO:0000256" key="3">
    <source>
        <dbReference type="ARBA" id="ARBA00023163"/>
    </source>
</evidence>
<proteinExistence type="predicted"/>
<evidence type="ECO:0000256" key="2">
    <source>
        <dbReference type="ARBA" id="ARBA00023125"/>
    </source>
</evidence>
<dbReference type="SUPFAM" id="SSF46689">
    <property type="entry name" value="Homeodomain-like"/>
    <property type="match status" value="2"/>
</dbReference>
<protein>
    <recommendedName>
        <fullName evidence="4">HTH araC/xylS-type domain-containing protein</fullName>
    </recommendedName>
</protein>